<dbReference type="Pfam" id="PF00078">
    <property type="entry name" value="RVT_1"/>
    <property type="match status" value="1"/>
</dbReference>
<protein>
    <submittedName>
        <fullName evidence="2">RNA-directed DNA polymerase from mobile element jockey</fullName>
    </submittedName>
</protein>
<dbReference type="SUPFAM" id="SSF56672">
    <property type="entry name" value="DNA/RNA polymerases"/>
    <property type="match status" value="1"/>
</dbReference>
<dbReference type="Gene3D" id="3.60.10.10">
    <property type="entry name" value="Endonuclease/exonuclease/phosphatase"/>
    <property type="match status" value="1"/>
</dbReference>
<keyword evidence="2" id="KW-0548">Nucleotidyltransferase</keyword>
<dbReference type="PANTHER" id="PTHR47027">
    <property type="entry name" value="REVERSE TRANSCRIPTASE DOMAIN-CONTAINING PROTEIN"/>
    <property type="match status" value="1"/>
</dbReference>
<organism evidence="2">
    <name type="scientific">Lygus hesperus</name>
    <name type="common">Western plant bug</name>
    <dbReference type="NCBI Taxonomy" id="30085"/>
    <lineage>
        <taxon>Eukaryota</taxon>
        <taxon>Metazoa</taxon>
        <taxon>Ecdysozoa</taxon>
        <taxon>Arthropoda</taxon>
        <taxon>Hexapoda</taxon>
        <taxon>Insecta</taxon>
        <taxon>Pterygota</taxon>
        <taxon>Neoptera</taxon>
        <taxon>Paraneoptera</taxon>
        <taxon>Hemiptera</taxon>
        <taxon>Heteroptera</taxon>
        <taxon>Panheteroptera</taxon>
        <taxon>Cimicomorpha</taxon>
        <taxon>Miridae</taxon>
        <taxon>Mirini</taxon>
        <taxon>Lygus</taxon>
    </lineage>
</organism>
<feature type="domain" description="Reverse transcriptase" evidence="1">
    <location>
        <begin position="484"/>
        <end position="757"/>
    </location>
</feature>
<dbReference type="InterPro" id="IPR000477">
    <property type="entry name" value="RT_dom"/>
</dbReference>
<dbReference type="PANTHER" id="PTHR47027:SF20">
    <property type="entry name" value="REVERSE TRANSCRIPTASE-LIKE PROTEIN WITH RNA-DIRECTED DNA POLYMERASE DOMAIN"/>
    <property type="match status" value="1"/>
</dbReference>
<dbReference type="InterPro" id="IPR036691">
    <property type="entry name" value="Endo/exonu/phosph_ase_sf"/>
</dbReference>
<evidence type="ECO:0000259" key="1">
    <source>
        <dbReference type="PROSITE" id="PS50878"/>
    </source>
</evidence>
<sequence length="1072" mass="123182">MFPKFFEYVKLHDMFFLFETHVVSENFDKYSRYFAGFELKWMGALKSSKYGRPSGGMLWGVRYNLIKNNNYCRFVEHEYLNVVKCNFLGKNIVFVPVYLNCNKWENEYDILYSFFRENFDENYEYVMIGDMNGRIGNKQPLSHDLNIDLGRYTVDRKTKDSKSNCRGDRLLALCDDFQMFVLNGRCTGDLNGEITFMGGPGSSVVDLCCATVGAMDRITRCEVGAEVFSDHMPLVISMISDYSSQGVAMQLLPRIPWQQKTRKEYAGVLSELVESRTWDHSRHEETVYSLVNIVREAAESSSTSNGGPPDARKPWWNWDCAKARRKSYALLNLHRSSNDSQIVREAYVQANSEYKSICRRREREFYSEVAIRFAAVRDVKEFWQLVGFVRGSKVRRMGDISLDQWADHFQAQWKLPLLVEIDAVQMEFCHRVDLIDKPFDMDELQAVLGGAKENKAPGIDRIPVEFYKFAPDNYLQRMLDLFNSMYDTGSVPQDFGTSIVFPLHKKGDINDVKCYRGLSFINSMAKILAGLLLGRLQSFVDSRNIMSEAQTGFRKGYSTVDAIFTLTNLVHLQFSKGPRKKVFAFFVDYRGAFDRVRHDLLFEKLDNMGVSQKFLKFLSAMYGIGRATVWGREGLSRYFDVEQGVKQGCLLSPLLFALFINDLTDALVCGVAVGSQVIPALLYADDVVVVAESREDLQRNIDALHGYCTRWSLEVNLEKSKIVVFRRGGRLAGQDKWYYGSNELDIVSSFRYLGVSLTPALSFTGHLRDKASASKTAINSIYRSFFKQNSIPINAKYKVFMAAVRTILTYAAQIWGYKYYGVVEQVQIQFVKMICSLPLNTPNYMVYLEADVDPVFFFTLALHCGYIKKVLKMPESRFPKIVALEAINKNTSWAKELRNLAGRVGCAFDLDVCNLRQCDSHLDSLLAACKVTHRDEIMVRALQSSNLLYSQLDLNVHPLDMKNERPEHPLYVRRWLVKLRGSLLGLNHRPFLPLADRREDCSMCNMRELEDVHHFLGVCPVLGEFRYACFGSWVLTRERVITILNGDCMGQMAKYCSVAWRYRAELVREFNW</sequence>
<dbReference type="CDD" id="cd01650">
    <property type="entry name" value="RT_nLTR_like"/>
    <property type="match status" value="1"/>
</dbReference>
<dbReference type="SUPFAM" id="SSF56219">
    <property type="entry name" value="DNase I-like"/>
    <property type="match status" value="1"/>
</dbReference>
<evidence type="ECO:0000313" key="2">
    <source>
        <dbReference type="EMBL" id="JAQ17285.1"/>
    </source>
</evidence>
<dbReference type="InterPro" id="IPR043128">
    <property type="entry name" value="Rev_trsase/Diguanyl_cyclase"/>
</dbReference>
<reference evidence="2" key="1">
    <citation type="journal article" date="2016" name="Gigascience">
        <title>De novo construction of an expanded transcriptome assembly for the western tarnished plant bug, Lygus hesperus.</title>
        <authorList>
            <person name="Tassone E.E."/>
            <person name="Geib S.M."/>
            <person name="Hall B."/>
            <person name="Fabrick J.A."/>
            <person name="Brent C.S."/>
            <person name="Hull J.J."/>
        </authorList>
    </citation>
    <scope>NUCLEOTIDE SEQUENCE</scope>
</reference>
<accession>A0A146MDJ5</accession>
<dbReference type="AlphaFoldDB" id="A0A146MDJ5"/>
<gene>
    <name evidence="2" type="primary">pol_70</name>
    <name evidence="2" type="ORF">g.45265</name>
</gene>
<proteinExistence type="predicted"/>
<name>A0A146MDJ5_LYGHE</name>
<dbReference type="PROSITE" id="PS50878">
    <property type="entry name" value="RT_POL"/>
    <property type="match status" value="1"/>
</dbReference>
<dbReference type="Gene3D" id="3.30.70.270">
    <property type="match status" value="1"/>
</dbReference>
<keyword evidence="2" id="KW-0808">Transferase</keyword>
<dbReference type="InterPro" id="IPR043502">
    <property type="entry name" value="DNA/RNA_pol_sf"/>
</dbReference>
<dbReference type="GO" id="GO:0003964">
    <property type="term" value="F:RNA-directed DNA polymerase activity"/>
    <property type="evidence" value="ECO:0007669"/>
    <property type="project" value="UniProtKB-KW"/>
</dbReference>
<keyword evidence="2" id="KW-0695">RNA-directed DNA polymerase</keyword>
<dbReference type="EMBL" id="GDHC01001344">
    <property type="protein sequence ID" value="JAQ17285.1"/>
    <property type="molecule type" value="Transcribed_RNA"/>
</dbReference>